<evidence type="ECO:0000256" key="2">
    <source>
        <dbReference type="ARBA" id="ARBA00012438"/>
    </source>
</evidence>
<dbReference type="GO" id="GO:0000155">
    <property type="term" value="F:phosphorelay sensor kinase activity"/>
    <property type="evidence" value="ECO:0007669"/>
    <property type="project" value="InterPro"/>
</dbReference>
<dbReference type="AlphaFoldDB" id="A0A5D0RC28"/>
<feature type="domain" description="PAC" evidence="8">
    <location>
        <begin position="339"/>
        <end position="389"/>
    </location>
</feature>
<dbReference type="OrthoDB" id="1388568at2"/>
<name>A0A5D0RC28_9FLAO</name>
<dbReference type="Pfam" id="PF13426">
    <property type="entry name" value="PAS_9"/>
    <property type="match status" value="2"/>
</dbReference>
<dbReference type="SUPFAM" id="SSF47384">
    <property type="entry name" value="Homodimeric domain of signal transducing histidine kinase"/>
    <property type="match status" value="1"/>
</dbReference>
<evidence type="ECO:0000313" key="10">
    <source>
        <dbReference type="Proteomes" id="UP000323720"/>
    </source>
</evidence>
<accession>A0A5D0RC28</accession>
<feature type="domain" description="PAS" evidence="7">
    <location>
        <begin position="27"/>
        <end position="67"/>
    </location>
</feature>
<reference evidence="9 10" key="1">
    <citation type="submission" date="2019-08" db="EMBL/GenBank/DDBJ databases">
        <title>Genomes of Antarctic Bizionia species.</title>
        <authorList>
            <person name="Bowman J.P."/>
        </authorList>
    </citation>
    <scope>NUCLEOTIDE SEQUENCE [LARGE SCALE GENOMIC DNA]</scope>
    <source>
        <strain evidence="9 10">ADA-4</strain>
    </source>
</reference>
<dbReference type="SMART" id="SM00091">
    <property type="entry name" value="PAS"/>
    <property type="match status" value="2"/>
</dbReference>
<proteinExistence type="predicted"/>
<dbReference type="InterPro" id="IPR003661">
    <property type="entry name" value="HisK_dim/P_dom"/>
</dbReference>
<dbReference type="PROSITE" id="PS50109">
    <property type="entry name" value="HIS_KIN"/>
    <property type="match status" value="1"/>
</dbReference>
<evidence type="ECO:0000256" key="3">
    <source>
        <dbReference type="ARBA" id="ARBA00022553"/>
    </source>
</evidence>
<evidence type="ECO:0000256" key="5">
    <source>
        <dbReference type="ARBA" id="ARBA00022777"/>
    </source>
</evidence>
<dbReference type="InterPro" id="IPR004358">
    <property type="entry name" value="Sig_transdc_His_kin-like_C"/>
</dbReference>
<protein>
    <recommendedName>
        <fullName evidence="2">histidine kinase</fullName>
        <ecNumber evidence="2">2.7.13.3</ecNumber>
    </recommendedName>
</protein>
<evidence type="ECO:0000259" key="8">
    <source>
        <dbReference type="PROSITE" id="PS50113"/>
    </source>
</evidence>
<dbReference type="InterPro" id="IPR035965">
    <property type="entry name" value="PAS-like_dom_sf"/>
</dbReference>
<evidence type="ECO:0000256" key="1">
    <source>
        <dbReference type="ARBA" id="ARBA00000085"/>
    </source>
</evidence>
<dbReference type="Gene3D" id="3.30.450.20">
    <property type="entry name" value="PAS domain"/>
    <property type="match status" value="2"/>
</dbReference>
<feature type="domain" description="Histidine kinase" evidence="6">
    <location>
        <begin position="400"/>
        <end position="615"/>
    </location>
</feature>
<dbReference type="SMART" id="SM00387">
    <property type="entry name" value="HATPase_c"/>
    <property type="match status" value="1"/>
</dbReference>
<sequence length="616" mass="69126">MLTTIKKAFLNMPDKSLLAVLDNHHIIAISDAHGKLIYSNRNFLKIVGASDDESINQTHQLLKATIHSKKLFWDVWKTILSGNEWKGVLYHKATATKTYILNTTITPIHNSEGDVIQYVTVCNDVSKFYPKTLDRGRSSCEENLWLESFSKDILYINKQGKIINTSEHALKESQDHIVGCCLFDFVNPINYDFVQNQIQKAFNQGKKGKYQSLGLSSKGNQTVYISKIKPVYNLNKEIIYATVKTKKQKDSTKTNTQLKAIETKYSNIFQSINVGIIVVANSVGNIIEWNKGAELAFGYTSSEIIGEPLTILISDKQVDTGIKAILKAKDNLDKDSYSENIEMLGQRKNGEEFPVEFAVSHWKNGKENFYCAFMLDITKRKALEAKLTKTSKDLELFLYRSAHDLKAPLTSAEGLLHLLKEENLDKNASQIVNMLDETLGKGMMLLDDLAFASVISEKRHDISAVDFQKVIGGIMTALKGLKNFRSAAFHIAIEQDVDFYFNTDLIDSILQNLIHNAVSFIKTKTATYMPTISVKIQVTSQDVNIIVKDNGFGISENHIDKVFDLYFRACSSKSQGAGLGLYIVKRIVDDFNGEASVTSEINKGTTFNVCLPNLKE</sequence>
<dbReference type="PANTHER" id="PTHR43304:SF1">
    <property type="entry name" value="PAC DOMAIN-CONTAINING PROTEIN"/>
    <property type="match status" value="1"/>
</dbReference>
<keyword evidence="10" id="KW-1185">Reference proteome</keyword>
<dbReference type="InterPro" id="IPR000700">
    <property type="entry name" value="PAS-assoc_C"/>
</dbReference>
<dbReference type="PROSITE" id="PS50113">
    <property type="entry name" value="PAC"/>
    <property type="match status" value="1"/>
</dbReference>
<evidence type="ECO:0000259" key="6">
    <source>
        <dbReference type="PROSITE" id="PS50109"/>
    </source>
</evidence>
<dbReference type="InterPro" id="IPR036097">
    <property type="entry name" value="HisK_dim/P_sf"/>
</dbReference>
<dbReference type="CDD" id="cd00082">
    <property type="entry name" value="HisKA"/>
    <property type="match status" value="1"/>
</dbReference>
<dbReference type="EMBL" id="VSKK01000001">
    <property type="protein sequence ID" value="TYB79072.1"/>
    <property type="molecule type" value="Genomic_DNA"/>
</dbReference>
<comment type="caution">
    <text evidence="9">The sequence shown here is derived from an EMBL/GenBank/DDBJ whole genome shotgun (WGS) entry which is preliminary data.</text>
</comment>
<dbReference type="Gene3D" id="1.10.287.130">
    <property type="match status" value="1"/>
</dbReference>
<evidence type="ECO:0000259" key="7">
    <source>
        <dbReference type="PROSITE" id="PS50112"/>
    </source>
</evidence>
<dbReference type="PROSITE" id="PS50112">
    <property type="entry name" value="PAS"/>
    <property type="match status" value="2"/>
</dbReference>
<evidence type="ECO:0000256" key="4">
    <source>
        <dbReference type="ARBA" id="ARBA00022679"/>
    </source>
</evidence>
<dbReference type="InterPro" id="IPR005467">
    <property type="entry name" value="His_kinase_dom"/>
</dbReference>
<evidence type="ECO:0000313" key="9">
    <source>
        <dbReference type="EMBL" id="TYB79072.1"/>
    </source>
</evidence>
<dbReference type="Gene3D" id="3.30.565.10">
    <property type="entry name" value="Histidine kinase-like ATPase, C-terminal domain"/>
    <property type="match status" value="1"/>
</dbReference>
<organism evidence="9 10">
    <name type="scientific">Bizionia myxarmorum</name>
    <dbReference type="NCBI Taxonomy" id="291186"/>
    <lineage>
        <taxon>Bacteria</taxon>
        <taxon>Pseudomonadati</taxon>
        <taxon>Bacteroidota</taxon>
        <taxon>Flavobacteriia</taxon>
        <taxon>Flavobacteriales</taxon>
        <taxon>Flavobacteriaceae</taxon>
        <taxon>Bizionia</taxon>
    </lineage>
</organism>
<comment type="catalytic activity">
    <reaction evidence="1">
        <text>ATP + protein L-histidine = ADP + protein N-phospho-L-histidine.</text>
        <dbReference type="EC" id="2.7.13.3"/>
    </reaction>
</comment>
<dbReference type="NCBIfam" id="TIGR00229">
    <property type="entry name" value="sensory_box"/>
    <property type="match status" value="1"/>
</dbReference>
<dbReference type="InterPro" id="IPR036890">
    <property type="entry name" value="HATPase_C_sf"/>
</dbReference>
<dbReference type="Proteomes" id="UP000323720">
    <property type="component" value="Unassembled WGS sequence"/>
</dbReference>
<dbReference type="InterPro" id="IPR052162">
    <property type="entry name" value="Sensor_kinase/Photoreceptor"/>
</dbReference>
<dbReference type="PRINTS" id="PR00344">
    <property type="entry name" value="BCTRLSENSOR"/>
</dbReference>
<gene>
    <name evidence="9" type="ORF">ES674_04655</name>
</gene>
<dbReference type="Pfam" id="PF02518">
    <property type="entry name" value="HATPase_c"/>
    <property type="match status" value="1"/>
</dbReference>
<dbReference type="PANTHER" id="PTHR43304">
    <property type="entry name" value="PHYTOCHROME-LIKE PROTEIN CPH1"/>
    <property type="match status" value="1"/>
</dbReference>
<keyword evidence="4" id="KW-0808">Transferase</keyword>
<dbReference type="SUPFAM" id="SSF55874">
    <property type="entry name" value="ATPase domain of HSP90 chaperone/DNA topoisomerase II/histidine kinase"/>
    <property type="match status" value="1"/>
</dbReference>
<dbReference type="EC" id="2.7.13.3" evidence="2"/>
<keyword evidence="5" id="KW-0418">Kinase</keyword>
<dbReference type="InterPro" id="IPR000014">
    <property type="entry name" value="PAS"/>
</dbReference>
<dbReference type="CDD" id="cd00130">
    <property type="entry name" value="PAS"/>
    <property type="match status" value="2"/>
</dbReference>
<feature type="domain" description="PAS" evidence="7">
    <location>
        <begin position="261"/>
        <end position="307"/>
    </location>
</feature>
<keyword evidence="3" id="KW-0597">Phosphoprotein</keyword>
<dbReference type="InterPro" id="IPR003594">
    <property type="entry name" value="HATPase_dom"/>
</dbReference>
<dbReference type="SUPFAM" id="SSF55785">
    <property type="entry name" value="PYP-like sensor domain (PAS domain)"/>
    <property type="match status" value="3"/>
</dbReference>